<dbReference type="OrthoDB" id="1743754at2759"/>
<accession>A0A5B6WHI6</accession>
<proteinExistence type="predicted"/>
<comment type="caution">
    <text evidence="1">The sequence shown here is derived from an EMBL/GenBank/DDBJ whole genome shotgun (WGS) entry which is preliminary data.</text>
</comment>
<reference evidence="2" key="1">
    <citation type="journal article" date="2019" name="Plant Biotechnol. J.">
        <title>Genome sequencing of the Australian wild diploid species Gossypium australe highlights disease resistance and delayed gland morphogenesis.</title>
        <authorList>
            <person name="Cai Y."/>
            <person name="Cai X."/>
            <person name="Wang Q."/>
            <person name="Wang P."/>
            <person name="Zhang Y."/>
            <person name="Cai C."/>
            <person name="Xu Y."/>
            <person name="Wang K."/>
            <person name="Zhou Z."/>
            <person name="Wang C."/>
            <person name="Geng S."/>
            <person name="Li B."/>
            <person name="Dong Q."/>
            <person name="Hou Y."/>
            <person name="Wang H."/>
            <person name="Ai P."/>
            <person name="Liu Z."/>
            <person name="Yi F."/>
            <person name="Sun M."/>
            <person name="An G."/>
            <person name="Cheng J."/>
            <person name="Zhang Y."/>
            <person name="Shi Q."/>
            <person name="Xie Y."/>
            <person name="Shi X."/>
            <person name="Chang Y."/>
            <person name="Huang F."/>
            <person name="Chen Y."/>
            <person name="Hong S."/>
            <person name="Mi L."/>
            <person name="Sun Q."/>
            <person name="Zhang L."/>
            <person name="Zhou B."/>
            <person name="Peng R."/>
            <person name="Zhang X."/>
            <person name="Liu F."/>
        </authorList>
    </citation>
    <scope>NUCLEOTIDE SEQUENCE [LARGE SCALE GENOMIC DNA]</scope>
    <source>
        <strain evidence="2">cv. PA1801</strain>
    </source>
</reference>
<sequence>MVTIPTRRLEWKPTLNFDAEKIPKLEVEWTNREERVFNTKSKALYVIFYGINMHEFKRISKCTMTKEALEILQTALEGTNIVKQSKI</sequence>
<evidence type="ECO:0000313" key="2">
    <source>
        <dbReference type="Proteomes" id="UP000325315"/>
    </source>
</evidence>
<dbReference type="Proteomes" id="UP000325315">
    <property type="component" value="Unassembled WGS sequence"/>
</dbReference>
<protein>
    <submittedName>
        <fullName evidence="1">Gag-pol polyprotein</fullName>
    </submittedName>
</protein>
<evidence type="ECO:0000313" key="1">
    <source>
        <dbReference type="EMBL" id="KAA3481259.1"/>
    </source>
</evidence>
<dbReference type="EMBL" id="SMMG02000003">
    <property type="protein sequence ID" value="KAA3481259.1"/>
    <property type="molecule type" value="Genomic_DNA"/>
</dbReference>
<dbReference type="AlphaFoldDB" id="A0A5B6WHI6"/>
<name>A0A5B6WHI6_9ROSI</name>
<organism evidence="1 2">
    <name type="scientific">Gossypium australe</name>
    <dbReference type="NCBI Taxonomy" id="47621"/>
    <lineage>
        <taxon>Eukaryota</taxon>
        <taxon>Viridiplantae</taxon>
        <taxon>Streptophyta</taxon>
        <taxon>Embryophyta</taxon>
        <taxon>Tracheophyta</taxon>
        <taxon>Spermatophyta</taxon>
        <taxon>Magnoliopsida</taxon>
        <taxon>eudicotyledons</taxon>
        <taxon>Gunneridae</taxon>
        <taxon>Pentapetalae</taxon>
        <taxon>rosids</taxon>
        <taxon>malvids</taxon>
        <taxon>Malvales</taxon>
        <taxon>Malvaceae</taxon>
        <taxon>Malvoideae</taxon>
        <taxon>Gossypium</taxon>
    </lineage>
</organism>
<gene>
    <name evidence="1" type="ORF">EPI10_021636</name>
</gene>
<keyword evidence="2" id="KW-1185">Reference proteome</keyword>